<dbReference type="InterPro" id="IPR037066">
    <property type="entry name" value="Plug_dom_sf"/>
</dbReference>
<proteinExistence type="inferred from homology"/>
<evidence type="ECO:0000256" key="8">
    <source>
        <dbReference type="ARBA" id="ARBA00023004"/>
    </source>
</evidence>
<dbReference type="EMBL" id="CP013244">
    <property type="protein sequence ID" value="ANP48040.1"/>
    <property type="molecule type" value="Genomic_DNA"/>
</dbReference>
<keyword evidence="20" id="KW-1185">Reference proteome</keyword>
<evidence type="ECO:0000256" key="7">
    <source>
        <dbReference type="ARBA" id="ARBA00022729"/>
    </source>
</evidence>
<dbReference type="PANTHER" id="PTHR32552">
    <property type="entry name" value="FERRICHROME IRON RECEPTOR-RELATED"/>
    <property type="match status" value="1"/>
</dbReference>
<keyword evidence="13 14" id="KW-0998">Cell outer membrane</keyword>
<dbReference type="Proteomes" id="UP000092498">
    <property type="component" value="Chromosome"/>
</dbReference>
<dbReference type="FunCoup" id="A0A1B1ANE8">
    <property type="interactions" value="101"/>
</dbReference>
<organism evidence="19 20">
    <name type="scientific">Candidatus Viadribacter manganicus</name>
    <dbReference type="NCBI Taxonomy" id="1759059"/>
    <lineage>
        <taxon>Bacteria</taxon>
        <taxon>Pseudomonadati</taxon>
        <taxon>Pseudomonadota</taxon>
        <taxon>Alphaproteobacteria</taxon>
        <taxon>Hyphomonadales</taxon>
        <taxon>Hyphomonadaceae</taxon>
        <taxon>Candidatus Viadribacter</taxon>
    </lineage>
</organism>
<evidence type="ECO:0000313" key="20">
    <source>
        <dbReference type="Proteomes" id="UP000092498"/>
    </source>
</evidence>
<feature type="domain" description="TonB-dependent receptor plug" evidence="18">
    <location>
        <begin position="42"/>
        <end position="138"/>
    </location>
</feature>
<feature type="domain" description="TonB-dependent receptor-like beta-barrel" evidence="17">
    <location>
        <begin position="210"/>
        <end position="658"/>
    </location>
</feature>
<dbReference type="AlphaFoldDB" id="A0A1B1ANE8"/>
<name>A0A1B1ANE8_9PROT</name>
<dbReference type="Gene3D" id="2.170.130.10">
    <property type="entry name" value="TonB-dependent receptor, plug domain"/>
    <property type="match status" value="1"/>
</dbReference>
<dbReference type="NCBIfam" id="TIGR01783">
    <property type="entry name" value="TonB-siderophor"/>
    <property type="match status" value="1"/>
</dbReference>
<evidence type="ECO:0000256" key="16">
    <source>
        <dbReference type="RuleBase" id="RU003357"/>
    </source>
</evidence>
<dbReference type="InterPro" id="IPR036942">
    <property type="entry name" value="Beta-barrel_TonB_sf"/>
</dbReference>
<dbReference type="InterPro" id="IPR012910">
    <property type="entry name" value="Plug_dom"/>
</dbReference>
<evidence type="ECO:0000256" key="13">
    <source>
        <dbReference type="ARBA" id="ARBA00023237"/>
    </source>
</evidence>
<keyword evidence="7" id="KW-0732">Signal</keyword>
<evidence type="ECO:0000313" key="19">
    <source>
        <dbReference type="EMBL" id="ANP48040.1"/>
    </source>
</evidence>
<dbReference type="GO" id="GO:0038023">
    <property type="term" value="F:signaling receptor activity"/>
    <property type="evidence" value="ECO:0007669"/>
    <property type="project" value="InterPro"/>
</dbReference>
<keyword evidence="10 16" id="KW-0798">TonB box</keyword>
<evidence type="ECO:0000259" key="17">
    <source>
        <dbReference type="Pfam" id="PF00593"/>
    </source>
</evidence>
<comment type="similarity">
    <text evidence="2 14 16">Belongs to the TonB-dependent receptor family.</text>
</comment>
<dbReference type="Gene3D" id="2.40.170.20">
    <property type="entry name" value="TonB-dependent receptor, beta-barrel domain"/>
    <property type="match status" value="1"/>
</dbReference>
<evidence type="ECO:0000256" key="5">
    <source>
        <dbReference type="ARBA" id="ARBA00022496"/>
    </source>
</evidence>
<dbReference type="InterPro" id="IPR010105">
    <property type="entry name" value="TonB_sidphr_rcpt"/>
</dbReference>
<dbReference type="GO" id="GO:0015891">
    <property type="term" value="P:siderophore transport"/>
    <property type="evidence" value="ECO:0007669"/>
    <property type="project" value="InterPro"/>
</dbReference>
<dbReference type="GO" id="GO:0015344">
    <property type="term" value="F:siderophore uptake transmembrane transporter activity"/>
    <property type="evidence" value="ECO:0007669"/>
    <property type="project" value="TreeGrafter"/>
</dbReference>
<accession>A0A1B1ANE8</accession>
<dbReference type="InterPro" id="IPR039426">
    <property type="entry name" value="TonB-dep_rcpt-like"/>
</dbReference>
<dbReference type="SUPFAM" id="SSF56935">
    <property type="entry name" value="Porins"/>
    <property type="match status" value="1"/>
</dbReference>
<dbReference type="CDD" id="cd01347">
    <property type="entry name" value="ligand_gated_channel"/>
    <property type="match status" value="1"/>
</dbReference>
<evidence type="ECO:0000256" key="2">
    <source>
        <dbReference type="ARBA" id="ARBA00009810"/>
    </source>
</evidence>
<sequence length="689" mass="75014">MSVGLSGVAAAQTTADDTITVIGPRSYRAAETSSSTRTDTPLIDVPQSVTVVTEAEIRDRAAQNLADTVRYVPGVSFAQGEGNRDTPIFRGNATTADMFVDGVRDDVQYYRDLYNVERVDVLRGSNGMIFGRGGGGGVLNRVTRQANGRNSHAFTTQFSGEGGGRVTGDLAMALDEVASFRVTGVYEDSESYRDDVTYERNGINPTLLVEIDPSTSLRVGYEYYDYEFVADRGVSSFNGRPLDVDPSAFFGDPARSPTTTTVNALNLRFEHEFSGGARISNHTRWGIYDKFYQNVFAGAPSGGGANVAIEAYNQATDRNSFFNQTDLTLELATGGVEHTILAGFEFGRQITDNFRETGYFTAISPTATSVTVLVSNPRYTGPIEFRQSASDADNHGAATQYAAFVQDQVELSPHWQAVIGVRYDRFEAELTNERTGAQFSAEDSLWSPRVGLIFKPVENASIYASYSQTFVPRAGEQLASLSAANSPLDPEEWENIELGAKWDILPSLSLTGAIYQLQRTNVAVTDPLNATQLILVDGQQVQGYEIGLSGDITDNWHVVGGYAYQDSEILTNQSAIVRAGARLAQTPEQTFSLWNRYDLTPSLGAGLGVIYVGERFATVENLATPASNVVLGGYTRVDAAAYWTINDQLRVQLNVENLLDEEYFINAHSATNIMPGSPRSYRVALTAAF</sequence>
<feature type="short sequence motif" description="TonB C-terminal box" evidence="15">
    <location>
        <begin position="672"/>
        <end position="689"/>
    </location>
</feature>
<evidence type="ECO:0000256" key="6">
    <source>
        <dbReference type="ARBA" id="ARBA00022692"/>
    </source>
</evidence>
<dbReference type="InParanoid" id="A0A1B1ANE8"/>
<dbReference type="PANTHER" id="PTHR32552:SF68">
    <property type="entry name" value="FERRICHROME OUTER MEMBRANE TRANSPORTER_PHAGE RECEPTOR"/>
    <property type="match status" value="1"/>
</dbReference>
<evidence type="ECO:0000256" key="1">
    <source>
        <dbReference type="ARBA" id="ARBA00004571"/>
    </source>
</evidence>
<evidence type="ECO:0000256" key="12">
    <source>
        <dbReference type="ARBA" id="ARBA00023170"/>
    </source>
</evidence>
<reference evidence="19 20" key="1">
    <citation type="submission" date="2015-11" db="EMBL/GenBank/DDBJ databases">
        <title>Whole-Genome Sequence of Candidatus Oderbacter manganicum from the National Park Lower Oder Valley, Germany.</title>
        <authorList>
            <person name="Braun B."/>
            <person name="Liere K."/>
            <person name="Szewzyk U."/>
        </authorList>
    </citation>
    <scope>NUCLEOTIDE SEQUENCE [LARGE SCALE GENOMIC DNA]</scope>
    <source>
        <strain evidence="19 20">OTSz_A_272</strain>
    </source>
</reference>
<gene>
    <name evidence="19" type="ORF">ATE48_11315</name>
</gene>
<dbReference type="KEGG" id="cbot:ATE48_11315"/>
<keyword evidence="8" id="KW-0408">Iron</keyword>
<evidence type="ECO:0000256" key="11">
    <source>
        <dbReference type="ARBA" id="ARBA00023136"/>
    </source>
</evidence>
<dbReference type="Pfam" id="PF07715">
    <property type="entry name" value="Plug"/>
    <property type="match status" value="1"/>
</dbReference>
<evidence type="ECO:0000256" key="15">
    <source>
        <dbReference type="PROSITE-ProRule" id="PRU10144"/>
    </source>
</evidence>
<keyword evidence="11 14" id="KW-0472">Membrane</keyword>
<keyword evidence="12 19" id="KW-0675">Receptor</keyword>
<evidence type="ECO:0000256" key="10">
    <source>
        <dbReference type="ARBA" id="ARBA00023077"/>
    </source>
</evidence>
<dbReference type="InterPro" id="IPR000531">
    <property type="entry name" value="Beta-barrel_TonB"/>
</dbReference>
<evidence type="ECO:0000256" key="9">
    <source>
        <dbReference type="ARBA" id="ARBA00023065"/>
    </source>
</evidence>
<keyword evidence="4 14" id="KW-1134">Transmembrane beta strand</keyword>
<dbReference type="PROSITE" id="PS52016">
    <property type="entry name" value="TONB_DEPENDENT_REC_3"/>
    <property type="match status" value="1"/>
</dbReference>
<keyword evidence="6 14" id="KW-0812">Transmembrane</keyword>
<comment type="subcellular location">
    <subcellularLocation>
        <location evidence="1 14">Cell outer membrane</location>
        <topology evidence="1 14">Multi-pass membrane protein</topology>
    </subcellularLocation>
</comment>
<evidence type="ECO:0000256" key="3">
    <source>
        <dbReference type="ARBA" id="ARBA00022448"/>
    </source>
</evidence>
<keyword evidence="9" id="KW-0406">Ion transport</keyword>
<dbReference type="Pfam" id="PF00593">
    <property type="entry name" value="TonB_dep_Rec_b-barrel"/>
    <property type="match status" value="1"/>
</dbReference>
<evidence type="ECO:0000256" key="4">
    <source>
        <dbReference type="ARBA" id="ARBA00022452"/>
    </source>
</evidence>
<protein>
    <submittedName>
        <fullName evidence="19">TonB-dependent receptor</fullName>
    </submittedName>
</protein>
<keyword evidence="5" id="KW-0410">Iron transport</keyword>
<keyword evidence="3 14" id="KW-0813">Transport</keyword>
<dbReference type="STRING" id="1759059.ATE48_11315"/>
<evidence type="ECO:0000259" key="18">
    <source>
        <dbReference type="Pfam" id="PF07715"/>
    </source>
</evidence>
<dbReference type="GO" id="GO:0009279">
    <property type="term" value="C:cell outer membrane"/>
    <property type="evidence" value="ECO:0007669"/>
    <property type="project" value="UniProtKB-SubCell"/>
</dbReference>
<dbReference type="InterPro" id="IPR010917">
    <property type="entry name" value="TonB_rcpt_CS"/>
</dbReference>
<dbReference type="PROSITE" id="PS01156">
    <property type="entry name" value="TONB_DEPENDENT_REC_2"/>
    <property type="match status" value="1"/>
</dbReference>
<evidence type="ECO:0000256" key="14">
    <source>
        <dbReference type="PROSITE-ProRule" id="PRU01360"/>
    </source>
</evidence>